<keyword evidence="1" id="KW-0812">Transmembrane</keyword>
<accession>A0ABU3CIU3</accession>
<organism evidence="2 3">
    <name type="scientific">Autumnicola lenta</name>
    <dbReference type="NCBI Taxonomy" id="3075593"/>
    <lineage>
        <taxon>Bacteria</taxon>
        <taxon>Pseudomonadati</taxon>
        <taxon>Bacteroidota</taxon>
        <taxon>Flavobacteriia</taxon>
        <taxon>Flavobacteriales</taxon>
        <taxon>Flavobacteriaceae</taxon>
        <taxon>Autumnicola</taxon>
    </lineage>
</organism>
<gene>
    <name evidence="2" type="ORF">RM545_06225</name>
</gene>
<feature type="transmembrane region" description="Helical" evidence="1">
    <location>
        <begin position="51"/>
        <end position="70"/>
    </location>
</feature>
<feature type="transmembrane region" description="Helical" evidence="1">
    <location>
        <begin position="352"/>
        <end position="379"/>
    </location>
</feature>
<keyword evidence="3" id="KW-1185">Reference proteome</keyword>
<dbReference type="EMBL" id="JAVRHO010000007">
    <property type="protein sequence ID" value="MDT0646280.1"/>
    <property type="molecule type" value="Genomic_DNA"/>
</dbReference>
<name>A0ABU3CIU3_9FLAO</name>
<evidence type="ECO:0000256" key="1">
    <source>
        <dbReference type="SAM" id="Phobius"/>
    </source>
</evidence>
<feature type="transmembrane region" description="Helical" evidence="1">
    <location>
        <begin position="308"/>
        <end position="332"/>
    </location>
</feature>
<dbReference type="Proteomes" id="UP001245285">
    <property type="component" value="Unassembled WGS sequence"/>
</dbReference>
<keyword evidence="1" id="KW-1133">Transmembrane helix</keyword>
<sequence length="405" mass="46410">MSIVQIITIIGSIPLFSLRTFLPAFLTALLLTYPDYFPGLEDVPPVPEDAFISRNWVLIVLGSLSLLEIIGDKSTEVRNLLKNAETYLKPISFLAINLSLLDESSVDVLQEVQWAAFDPLWILLAFGTLFVHWLATLRKDFLDFLESIDEDDNLFIGKITSWIEDSLVLFGFLLLIWTGILMVILYATAITFFVFMRKRYNKKLEKQKLKCPACGEKNLPFAVKCRNCKQLQPQIYSIGIFGEKKKNLVSNIQKHQLNLISHRKCAECGNKLNSTRLFQNCHFCGNAHFQSPTVKEFIKYQDKKFYKLAGLSFLIGFVPVIGFLTSALMANIYLFSPYRRYISKGTSFLTKIFIKFITFLFFIIGIALGFIAAPAYIVLRYYIWKKKFTSRASKPHNFPSSVEKV</sequence>
<evidence type="ECO:0000313" key="2">
    <source>
        <dbReference type="EMBL" id="MDT0646280.1"/>
    </source>
</evidence>
<dbReference type="RefSeq" id="WP_311494455.1">
    <property type="nucleotide sequence ID" value="NZ_JAVRHO010000007.1"/>
</dbReference>
<feature type="transmembrane region" description="Helical" evidence="1">
    <location>
        <begin position="7"/>
        <end position="31"/>
    </location>
</feature>
<feature type="transmembrane region" description="Helical" evidence="1">
    <location>
        <begin position="114"/>
        <end position="135"/>
    </location>
</feature>
<proteinExistence type="predicted"/>
<feature type="transmembrane region" description="Helical" evidence="1">
    <location>
        <begin position="167"/>
        <end position="196"/>
    </location>
</feature>
<reference evidence="2 3" key="1">
    <citation type="submission" date="2023-09" db="EMBL/GenBank/DDBJ databases">
        <authorList>
            <person name="Rey-Velasco X."/>
        </authorList>
    </citation>
    <scope>NUCLEOTIDE SEQUENCE [LARGE SCALE GENOMIC DNA]</scope>
    <source>
        <strain evidence="2 3">F260</strain>
    </source>
</reference>
<evidence type="ECO:0000313" key="3">
    <source>
        <dbReference type="Proteomes" id="UP001245285"/>
    </source>
</evidence>
<keyword evidence="1" id="KW-0472">Membrane</keyword>
<protein>
    <submittedName>
        <fullName evidence="2">Uncharacterized protein</fullName>
    </submittedName>
</protein>
<comment type="caution">
    <text evidence="2">The sequence shown here is derived from an EMBL/GenBank/DDBJ whole genome shotgun (WGS) entry which is preliminary data.</text>
</comment>